<organism evidence="9 10">
    <name type="scientific">Bodo saltans</name>
    <name type="common">Flagellated protozoan</name>
    <dbReference type="NCBI Taxonomy" id="75058"/>
    <lineage>
        <taxon>Eukaryota</taxon>
        <taxon>Discoba</taxon>
        <taxon>Euglenozoa</taxon>
        <taxon>Kinetoplastea</taxon>
        <taxon>Metakinetoplastina</taxon>
        <taxon>Eubodonida</taxon>
        <taxon>Bodonidae</taxon>
        <taxon>Bodo</taxon>
    </lineage>
</organism>
<evidence type="ECO:0000256" key="5">
    <source>
        <dbReference type="ARBA" id="ARBA00022729"/>
    </source>
</evidence>
<keyword evidence="10" id="KW-1185">Reference proteome</keyword>
<comment type="subunit">
    <text evidence="3">Monomer.</text>
</comment>
<dbReference type="EMBL" id="CYKH01001862">
    <property type="protein sequence ID" value="CUG90758.1"/>
    <property type="molecule type" value="Genomic_DNA"/>
</dbReference>
<evidence type="ECO:0000256" key="7">
    <source>
        <dbReference type="SAM" id="SignalP"/>
    </source>
</evidence>
<evidence type="ECO:0000256" key="4">
    <source>
        <dbReference type="ARBA" id="ARBA00022448"/>
    </source>
</evidence>
<dbReference type="AlphaFoldDB" id="A0A0S4JMY1"/>
<comment type="similarity">
    <text evidence="2">Belongs to the NPC2 family.</text>
</comment>
<dbReference type="OMA" id="LQITCID"/>
<dbReference type="OrthoDB" id="6409159at2759"/>
<comment type="function">
    <text evidence="1">Catalyzes the intermembrane transfer of phosphatidylglycerol and phosphatidylinositol.</text>
</comment>
<feature type="signal peptide" evidence="7">
    <location>
        <begin position="1"/>
        <end position="16"/>
    </location>
</feature>
<evidence type="ECO:0000256" key="2">
    <source>
        <dbReference type="ARBA" id="ARBA00006370"/>
    </source>
</evidence>
<reference evidence="10" key="1">
    <citation type="submission" date="2015-09" db="EMBL/GenBank/DDBJ databases">
        <authorList>
            <consortium name="Pathogen Informatics"/>
        </authorList>
    </citation>
    <scope>NUCLEOTIDE SEQUENCE [LARGE SCALE GENOMIC DNA]</scope>
    <source>
        <strain evidence="10">Lake Konstanz</strain>
    </source>
</reference>
<evidence type="ECO:0000256" key="1">
    <source>
        <dbReference type="ARBA" id="ARBA00002053"/>
    </source>
</evidence>
<proteinExistence type="inferred from homology"/>
<keyword evidence="4" id="KW-0813">Transport</keyword>
<dbReference type="SUPFAM" id="SSF81296">
    <property type="entry name" value="E set domains"/>
    <property type="match status" value="1"/>
</dbReference>
<dbReference type="GO" id="GO:0015918">
    <property type="term" value="P:sterol transport"/>
    <property type="evidence" value="ECO:0007669"/>
    <property type="project" value="InterPro"/>
</dbReference>
<dbReference type="Pfam" id="PF02221">
    <property type="entry name" value="E1_DerP2_DerF2"/>
    <property type="match status" value="1"/>
</dbReference>
<accession>A0A0S4JMY1</accession>
<protein>
    <submittedName>
        <fullName evidence="9">Membrane-associated protein, putative</fullName>
    </submittedName>
</protein>
<evidence type="ECO:0000259" key="8">
    <source>
        <dbReference type="SMART" id="SM00737"/>
    </source>
</evidence>
<feature type="chain" id="PRO_5006622496" evidence="7">
    <location>
        <begin position="17"/>
        <end position="139"/>
    </location>
</feature>
<dbReference type="InterPro" id="IPR039670">
    <property type="entry name" value="NPC2-like"/>
</dbReference>
<name>A0A0S4JMY1_BODSA</name>
<dbReference type="InterPro" id="IPR003172">
    <property type="entry name" value="ML_dom"/>
</dbReference>
<evidence type="ECO:0000313" key="9">
    <source>
        <dbReference type="EMBL" id="CUG90758.1"/>
    </source>
</evidence>
<dbReference type="InterPro" id="IPR014756">
    <property type="entry name" value="Ig_E-set"/>
</dbReference>
<dbReference type="PANTHER" id="PTHR11306">
    <property type="entry name" value="NIEMANN PICK TYPE C2 PROTEIN NPC2-RELATED"/>
    <property type="match status" value="1"/>
</dbReference>
<dbReference type="GO" id="GO:0032934">
    <property type="term" value="F:sterol binding"/>
    <property type="evidence" value="ECO:0007669"/>
    <property type="project" value="InterPro"/>
</dbReference>
<sequence>MKFVVIAALLVAATVASTGVPVVTVCSASNALLQDLTYTITPNNIEPGSDLKIALKGTLTGEITSGSIVVSASFDNIPIITKTLNLCNELSCPVPKGPFQYTVAHNIPNLPVSGTVTAQATIDAQNNQQVTCVDVTVSI</sequence>
<dbReference type="VEuPathDB" id="TriTrypDB:BSAL_28650"/>
<dbReference type="Proteomes" id="UP000051952">
    <property type="component" value="Unassembled WGS sequence"/>
</dbReference>
<keyword evidence="5 7" id="KW-0732">Signal</keyword>
<dbReference type="Gene3D" id="2.60.40.770">
    <property type="match status" value="1"/>
</dbReference>
<gene>
    <name evidence="9" type="ORF">BSAL_28650</name>
</gene>
<dbReference type="SMART" id="SM00737">
    <property type="entry name" value="ML"/>
    <property type="match status" value="1"/>
</dbReference>
<dbReference type="PANTHER" id="PTHR11306:SF0">
    <property type="entry name" value="PHOSPHATIDYLGLYCEROL_PHOSPHATIDYLINOSITOL TRANSFER PROTEIN"/>
    <property type="match status" value="1"/>
</dbReference>
<keyword evidence="6" id="KW-0445">Lipid transport</keyword>
<feature type="domain" description="MD-2-related lipid-recognition" evidence="8">
    <location>
        <begin position="23"/>
        <end position="137"/>
    </location>
</feature>
<evidence type="ECO:0000313" key="10">
    <source>
        <dbReference type="Proteomes" id="UP000051952"/>
    </source>
</evidence>
<evidence type="ECO:0000256" key="3">
    <source>
        <dbReference type="ARBA" id="ARBA00011245"/>
    </source>
</evidence>
<evidence type="ECO:0000256" key="6">
    <source>
        <dbReference type="ARBA" id="ARBA00023055"/>
    </source>
</evidence>